<dbReference type="EMBL" id="KZ613475">
    <property type="protein sequence ID" value="PMD23269.1"/>
    <property type="molecule type" value="Genomic_DNA"/>
</dbReference>
<name>A0A2J6QAH2_9HELO</name>
<gene>
    <name evidence="1" type="ORF">NA56DRAFT_701549</name>
</gene>
<evidence type="ECO:0000313" key="1">
    <source>
        <dbReference type="EMBL" id="PMD23269.1"/>
    </source>
</evidence>
<sequence>MLIISSSPRPQHVSHNAVESRLSMNASSVWGSSRPPRPSRWWNPPLPLCQSRSPQRRAMFLPVTLTAVSPLKHVCSAVHLPCLVQPLLSGSDIYKHPTARTSPHYILTNLVLKMGTLTLDSMTFRR</sequence>
<keyword evidence="2" id="KW-1185">Reference proteome</keyword>
<accession>A0A2J6QAH2</accession>
<dbReference type="AlphaFoldDB" id="A0A2J6QAH2"/>
<dbReference type="Proteomes" id="UP000235672">
    <property type="component" value="Unassembled WGS sequence"/>
</dbReference>
<reference evidence="1 2" key="1">
    <citation type="submission" date="2016-05" db="EMBL/GenBank/DDBJ databases">
        <title>A degradative enzymes factory behind the ericoid mycorrhizal symbiosis.</title>
        <authorList>
            <consortium name="DOE Joint Genome Institute"/>
            <person name="Martino E."/>
            <person name="Morin E."/>
            <person name="Grelet G."/>
            <person name="Kuo A."/>
            <person name="Kohler A."/>
            <person name="Daghino S."/>
            <person name="Barry K."/>
            <person name="Choi C."/>
            <person name="Cichocki N."/>
            <person name="Clum A."/>
            <person name="Copeland A."/>
            <person name="Hainaut M."/>
            <person name="Haridas S."/>
            <person name="Labutti K."/>
            <person name="Lindquist E."/>
            <person name="Lipzen A."/>
            <person name="Khouja H.-R."/>
            <person name="Murat C."/>
            <person name="Ohm R."/>
            <person name="Olson A."/>
            <person name="Spatafora J."/>
            <person name="Veneault-Fourrey C."/>
            <person name="Henrissat B."/>
            <person name="Grigoriev I."/>
            <person name="Martin F."/>
            <person name="Perotto S."/>
        </authorList>
    </citation>
    <scope>NUCLEOTIDE SEQUENCE [LARGE SCALE GENOMIC DNA]</scope>
    <source>
        <strain evidence="1 2">UAMH 7357</strain>
    </source>
</reference>
<evidence type="ECO:0000313" key="2">
    <source>
        <dbReference type="Proteomes" id="UP000235672"/>
    </source>
</evidence>
<organism evidence="1 2">
    <name type="scientific">Hyaloscypha hepaticicola</name>
    <dbReference type="NCBI Taxonomy" id="2082293"/>
    <lineage>
        <taxon>Eukaryota</taxon>
        <taxon>Fungi</taxon>
        <taxon>Dikarya</taxon>
        <taxon>Ascomycota</taxon>
        <taxon>Pezizomycotina</taxon>
        <taxon>Leotiomycetes</taxon>
        <taxon>Helotiales</taxon>
        <taxon>Hyaloscyphaceae</taxon>
        <taxon>Hyaloscypha</taxon>
    </lineage>
</organism>
<proteinExistence type="predicted"/>
<protein>
    <submittedName>
        <fullName evidence="1">Uncharacterized protein</fullName>
    </submittedName>
</protein>